<organism evidence="3 4">
    <name type="scientific">Metschnikowia bicuspidata</name>
    <dbReference type="NCBI Taxonomy" id="27322"/>
    <lineage>
        <taxon>Eukaryota</taxon>
        <taxon>Fungi</taxon>
        <taxon>Dikarya</taxon>
        <taxon>Ascomycota</taxon>
        <taxon>Saccharomycotina</taxon>
        <taxon>Pichiomycetes</taxon>
        <taxon>Metschnikowiaceae</taxon>
        <taxon>Metschnikowia</taxon>
    </lineage>
</organism>
<proteinExistence type="predicted"/>
<evidence type="ECO:0000256" key="1">
    <source>
        <dbReference type="SAM" id="Coils"/>
    </source>
</evidence>
<dbReference type="SMART" id="SM00164">
    <property type="entry name" value="TBC"/>
    <property type="match status" value="1"/>
</dbReference>
<reference evidence="4" key="1">
    <citation type="journal article" date="2018" name="Nat. Microbiol.">
        <title>Leveraging single-cell genomics to expand the fungal tree of life.</title>
        <authorList>
            <person name="Ahrendt S.R."/>
            <person name="Quandt C.A."/>
            <person name="Ciobanu D."/>
            <person name="Clum A."/>
            <person name="Salamov A."/>
            <person name="Andreopoulos B."/>
            <person name="Cheng J.F."/>
            <person name="Woyke T."/>
            <person name="Pelin A."/>
            <person name="Henrissat B."/>
            <person name="Reynolds N.K."/>
            <person name="Benny G.L."/>
            <person name="Smith M.E."/>
            <person name="James T.Y."/>
            <person name="Grigoriev I.V."/>
        </authorList>
    </citation>
    <scope>NUCLEOTIDE SEQUENCE [LARGE SCALE GENOMIC DNA]</scope>
    <source>
        <strain evidence="4">Baker2002</strain>
    </source>
</reference>
<dbReference type="PROSITE" id="PS50086">
    <property type="entry name" value="TBC_RABGAP"/>
    <property type="match status" value="1"/>
</dbReference>
<dbReference type="InterPro" id="IPR050302">
    <property type="entry name" value="Rab_GAP_TBC_domain"/>
</dbReference>
<feature type="non-terminal residue" evidence="3">
    <location>
        <position position="1"/>
    </location>
</feature>
<feature type="coiled-coil region" evidence="1">
    <location>
        <begin position="447"/>
        <end position="481"/>
    </location>
</feature>
<accession>A0A4V1J3C4</accession>
<feature type="domain" description="Rab-GAP TBC" evidence="2">
    <location>
        <begin position="111"/>
        <end position="293"/>
    </location>
</feature>
<dbReference type="Gene3D" id="1.10.8.270">
    <property type="entry name" value="putative rabgap domain of human tbc1 domain family member 14 like domains"/>
    <property type="match status" value="1"/>
</dbReference>
<dbReference type="Gene3D" id="1.10.472.80">
    <property type="entry name" value="Ypt/Rab-GAP domain of gyp1p, domain 3"/>
    <property type="match status" value="1"/>
</dbReference>
<name>A0A4V1J3C4_9ASCO</name>
<protein>
    <submittedName>
        <fullName evidence="3">RabGAP/TBC</fullName>
    </submittedName>
</protein>
<sequence length="536" mass="61376">LPPRNHLPLAVNSPLCGVYPPLKSASSLLQAKQWDIFSRFGSKDRALQEAITSGISSIKNTFNEIRSTIDHFPAEHVGGPIDWDLWTRVVEDYNAVIQQDQAGLIEAVARGIPKSFRGIVWQSVARSKNVLMEELYLHLKTEKSMHEKAIKRDLTRTSFFTNVEAVDKAGELFNVIKAYSNFDPDVGYTQGMAFIAIPLIMNMTESECFCLLVTLMKEYGLREMFCPQMKGLHLLLYQFDRLLEQKLPLLFNHLARQGVRSLMYASQWFLTFFSYKFPLDVVLRIFDLIITQGTEALIQLAVNLVLRNEQSFIRLKFDALLEFLKLGLFNIYVSDKFVHTASPEPAQSRFALLSRRSSAAAASYYKLDEFMRDSIRVDVYPLDLARYKAEFEAMCAKDDARAAEIEDLKLASGQLRHEIKAREAELFTLNHAHLSVVQELVDKKVMMPEVSSDIEELQHAVATLEKDIADLESKLNADSDTIPHDIESQIQYLLQQNAHETERFAELDEQLTRLTVKDKQFEVELKSTSKGWFWDK</sequence>
<dbReference type="SUPFAM" id="SSF47923">
    <property type="entry name" value="Ypt/Rab-GAP domain of gyp1p"/>
    <property type="match status" value="2"/>
</dbReference>
<dbReference type="Proteomes" id="UP000268321">
    <property type="component" value="Unassembled WGS sequence"/>
</dbReference>
<dbReference type="Gene3D" id="1.10.10.750">
    <property type="entry name" value="Ypt/Rab-GAP domain of gyp1p, domain 1"/>
    <property type="match status" value="1"/>
</dbReference>
<keyword evidence="4" id="KW-1185">Reference proteome</keyword>
<dbReference type="Pfam" id="PF23436">
    <property type="entry name" value="RabGap-TBC_2"/>
    <property type="match status" value="1"/>
</dbReference>
<dbReference type="InterPro" id="IPR000195">
    <property type="entry name" value="Rab-GAP-TBC_dom"/>
</dbReference>
<dbReference type="InterPro" id="IPR035969">
    <property type="entry name" value="Rab-GAP_TBC_sf"/>
</dbReference>
<evidence type="ECO:0000313" key="3">
    <source>
        <dbReference type="EMBL" id="RKP31569.1"/>
    </source>
</evidence>
<dbReference type="AlphaFoldDB" id="A0A4V1J3C4"/>
<dbReference type="GO" id="GO:0031267">
    <property type="term" value="F:small GTPase binding"/>
    <property type="evidence" value="ECO:0007669"/>
    <property type="project" value="TreeGrafter"/>
</dbReference>
<dbReference type="PANTHER" id="PTHR47219">
    <property type="entry name" value="RAB GTPASE-ACTIVATING PROTEIN 1-LIKE"/>
    <property type="match status" value="1"/>
</dbReference>
<dbReference type="EMBL" id="ML004440">
    <property type="protein sequence ID" value="RKP31569.1"/>
    <property type="molecule type" value="Genomic_DNA"/>
</dbReference>
<gene>
    <name evidence="3" type="ORF">METBISCDRAFT_13822</name>
</gene>
<evidence type="ECO:0000259" key="2">
    <source>
        <dbReference type="PROSITE" id="PS50086"/>
    </source>
</evidence>
<dbReference type="GO" id="GO:0030427">
    <property type="term" value="C:site of polarized growth"/>
    <property type="evidence" value="ECO:0007669"/>
    <property type="project" value="UniProtKB-ARBA"/>
</dbReference>
<evidence type="ECO:0000313" key="4">
    <source>
        <dbReference type="Proteomes" id="UP000268321"/>
    </source>
</evidence>
<dbReference type="OrthoDB" id="295078at2759"/>
<dbReference type="GO" id="GO:0005096">
    <property type="term" value="F:GTPase activator activity"/>
    <property type="evidence" value="ECO:0007669"/>
    <property type="project" value="TreeGrafter"/>
</dbReference>
<dbReference type="PANTHER" id="PTHR47219:SF9">
    <property type="entry name" value="GTPASE ACTIVATING PROTEIN AND CENTROSOME-ASSOCIATED, ISOFORM B"/>
    <property type="match status" value="1"/>
</dbReference>
<keyword evidence="1" id="KW-0175">Coiled coil</keyword>